<feature type="region of interest" description="Disordered" evidence="1">
    <location>
        <begin position="1"/>
        <end position="45"/>
    </location>
</feature>
<feature type="compositionally biased region" description="Basic residues" evidence="1">
    <location>
        <begin position="1"/>
        <end position="11"/>
    </location>
</feature>
<name>A0A9X0CD77_9CNID</name>
<evidence type="ECO:0000313" key="2">
    <source>
        <dbReference type="EMBL" id="KAJ7323777.1"/>
    </source>
</evidence>
<evidence type="ECO:0000313" key="3">
    <source>
        <dbReference type="Proteomes" id="UP001163046"/>
    </source>
</evidence>
<dbReference type="Proteomes" id="UP001163046">
    <property type="component" value="Unassembled WGS sequence"/>
</dbReference>
<sequence length="75" mass="8819">MSARRDKSKRRQVQDETDINFKFDGPNSRNSTPPVKLDKKDRDKEKLQQLEKKLAMAGQISIISQERHPRNLSRQ</sequence>
<dbReference type="EMBL" id="MU827810">
    <property type="protein sequence ID" value="KAJ7323777.1"/>
    <property type="molecule type" value="Genomic_DNA"/>
</dbReference>
<gene>
    <name evidence="2" type="ORF">OS493_030566</name>
</gene>
<evidence type="ECO:0000256" key="1">
    <source>
        <dbReference type="SAM" id="MobiDB-lite"/>
    </source>
</evidence>
<reference evidence="2" key="1">
    <citation type="submission" date="2023-01" db="EMBL/GenBank/DDBJ databases">
        <title>Genome assembly of the deep-sea coral Lophelia pertusa.</title>
        <authorList>
            <person name="Herrera S."/>
            <person name="Cordes E."/>
        </authorList>
    </citation>
    <scope>NUCLEOTIDE SEQUENCE</scope>
    <source>
        <strain evidence="2">USNM1676648</strain>
        <tissue evidence="2">Polyp</tissue>
    </source>
</reference>
<accession>A0A9X0CD77</accession>
<dbReference type="AlphaFoldDB" id="A0A9X0CD77"/>
<feature type="compositionally biased region" description="Basic and acidic residues" evidence="1">
    <location>
        <begin position="36"/>
        <end position="45"/>
    </location>
</feature>
<protein>
    <submittedName>
        <fullName evidence="2">Uncharacterized protein</fullName>
    </submittedName>
</protein>
<keyword evidence="3" id="KW-1185">Reference proteome</keyword>
<comment type="caution">
    <text evidence="2">The sequence shown here is derived from an EMBL/GenBank/DDBJ whole genome shotgun (WGS) entry which is preliminary data.</text>
</comment>
<proteinExistence type="predicted"/>
<organism evidence="2 3">
    <name type="scientific">Desmophyllum pertusum</name>
    <dbReference type="NCBI Taxonomy" id="174260"/>
    <lineage>
        <taxon>Eukaryota</taxon>
        <taxon>Metazoa</taxon>
        <taxon>Cnidaria</taxon>
        <taxon>Anthozoa</taxon>
        <taxon>Hexacorallia</taxon>
        <taxon>Scleractinia</taxon>
        <taxon>Caryophylliina</taxon>
        <taxon>Caryophylliidae</taxon>
        <taxon>Desmophyllum</taxon>
    </lineage>
</organism>